<feature type="region of interest" description="Disordered" evidence="1">
    <location>
        <begin position="558"/>
        <end position="600"/>
    </location>
</feature>
<name>E3K6V4_PUCGT</name>
<dbReference type="EMBL" id="DS178274">
    <property type="protein sequence ID" value="EFP80053.2"/>
    <property type="molecule type" value="Genomic_DNA"/>
</dbReference>
<feature type="compositionally biased region" description="Basic residues" evidence="1">
    <location>
        <begin position="1024"/>
        <end position="1040"/>
    </location>
</feature>
<dbReference type="VEuPathDB" id="FungiDB:PGTG_05278"/>
<proteinExistence type="predicted"/>
<keyword evidence="3" id="KW-1185">Reference proteome</keyword>
<organism evidence="2 3">
    <name type="scientific">Puccinia graminis f. sp. tritici (strain CRL 75-36-700-3 / race SCCL)</name>
    <name type="common">Black stem rust fungus</name>
    <dbReference type="NCBI Taxonomy" id="418459"/>
    <lineage>
        <taxon>Eukaryota</taxon>
        <taxon>Fungi</taxon>
        <taxon>Dikarya</taxon>
        <taxon>Basidiomycota</taxon>
        <taxon>Pucciniomycotina</taxon>
        <taxon>Pucciniomycetes</taxon>
        <taxon>Pucciniales</taxon>
        <taxon>Pucciniaceae</taxon>
        <taxon>Puccinia</taxon>
    </lineage>
</organism>
<accession>E3K6V4</accession>
<evidence type="ECO:0008006" key="4">
    <source>
        <dbReference type="Google" id="ProtNLM"/>
    </source>
</evidence>
<dbReference type="InParanoid" id="E3K6V4"/>
<feature type="region of interest" description="Disordered" evidence="1">
    <location>
        <begin position="1"/>
        <end position="24"/>
    </location>
</feature>
<evidence type="ECO:0000313" key="3">
    <source>
        <dbReference type="Proteomes" id="UP000008783"/>
    </source>
</evidence>
<dbReference type="GeneID" id="10534070"/>
<dbReference type="Proteomes" id="UP000008783">
    <property type="component" value="Unassembled WGS sequence"/>
</dbReference>
<evidence type="ECO:0000256" key="1">
    <source>
        <dbReference type="SAM" id="MobiDB-lite"/>
    </source>
</evidence>
<feature type="compositionally biased region" description="Polar residues" evidence="1">
    <location>
        <begin position="1010"/>
        <end position="1023"/>
    </location>
</feature>
<dbReference type="AlphaFoldDB" id="E3K6V4"/>
<feature type="region of interest" description="Disordered" evidence="1">
    <location>
        <begin position="973"/>
        <end position="1040"/>
    </location>
</feature>
<feature type="compositionally biased region" description="Basic and acidic residues" evidence="1">
    <location>
        <begin position="987"/>
        <end position="1009"/>
    </location>
</feature>
<dbReference type="RefSeq" id="XP_003324472.2">
    <property type="nucleotide sequence ID" value="XM_003324424.2"/>
</dbReference>
<dbReference type="HOGENOM" id="CLU_005992_0_1_1"/>
<evidence type="ECO:0000313" key="2">
    <source>
        <dbReference type="EMBL" id="EFP80053.2"/>
    </source>
</evidence>
<protein>
    <recommendedName>
        <fullName evidence="4">GCM domain-containing protein</fullName>
    </recommendedName>
</protein>
<dbReference type="KEGG" id="pgr:PGTG_05278"/>
<gene>
    <name evidence="2" type="ORF">PGTG_05278</name>
</gene>
<reference key="1">
    <citation type="submission" date="2007-01" db="EMBL/GenBank/DDBJ databases">
        <title>The Genome Sequence of Puccinia graminis f. sp. tritici Strain CRL 75-36-700-3.</title>
        <authorList>
            <consortium name="The Broad Institute Genome Sequencing Platform"/>
            <person name="Birren B."/>
            <person name="Lander E."/>
            <person name="Galagan J."/>
            <person name="Nusbaum C."/>
            <person name="Devon K."/>
            <person name="Cuomo C."/>
            <person name="Jaffe D."/>
            <person name="Butler J."/>
            <person name="Alvarez P."/>
            <person name="Gnerre S."/>
            <person name="Grabherr M."/>
            <person name="Mauceli E."/>
            <person name="Brockman W."/>
            <person name="Young S."/>
            <person name="LaButti K."/>
            <person name="Sykes S."/>
            <person name="DeCaprio D."/>
            <person name="Crawford M."/>
            <person name="Koehrsen M."/>
            <person name="Engels R."/>
            <person name="Montgomery P."/>
            <person name="Pearson M."/>
            <person name="Howarth C."/>
            <person name="Larson L."/>
            <person name="White J."/>
            <person name="Zeng Q."/>
            <person name="Kodira C."/>
            <person name="Yandava C."/>
            <person name="Alvarado L."/>
            <person name="O'Leary S."/>
            <person name="Szabo L."/>
            <person name="Dean R."/>
            <person name="Schein J."/>
        </authorList>
    </citation>
    <scope>NUCLEOTIDE SEQUENCE</scope>
    <source>
        <strain>CRL 75-36-700-3</strain>
    </source>
</reference>
<sequence length="1040" mass="116522">MSDGSSDDKGLSQPNKPEDSDCEPIKGKKIFFAPSGNEQTFIDHDCTLDDDGYPLYPNRQTIFVKTPDMTVRNFGFVGFTKTSNVEWRADKTWKMTRFSCLGALICTEPGCQWVGSPPTAKNAIKEYLETNPKCPGAAGKCPGIVGHQACNNTMARFDENKVTNWAILRHHGFHHHPWPSPKKPDPLSKLKLKNEIMKNPSAGAFKLKLGKPTAPLNPFESVTKIHEAFVNSDRVRYHRRLMLTELGINPGKGGAGLGDKFLLDMFQWNHVGLLIISSSFKPGMEHFTFQTKWMAERLVTRDHNNEVYSGGLLSDVTYRLFETGYLLSTSMFCEETARWIPVQLSWIRGLSAEYYEVVDFSLAQREGFISAYMKVFRVTDRQQALSKLKGCHEHFRAQVTRVKQNRAVVPAEQETVIVLQAQFQKLCLDLLVLPEAGKPCHEEKINELRRLFPKTKRWLDWWTMVDVEAILFPSKRAMITNSANSKDNLPDTTNAQESMHRLYYMISEGKNCLMIGMAELFAFVKALEDDWHAVMRGVSIEYGAKNKSQQDLAMSIGWQKPPKRNPANRKKVELNDGRAPDTTAALLPKPKNVGGRPKNSPNLIKDPFSTYISYSASQESSKKNRCWLAAALESLYALFNPLWLRGTNGLKSDIFTTLVKHFNSRCSWELSQSGHIRSFLSIGQNALHAAANKMSPGCFNPETFESANIELCLVQQLILVWTTVGISSVSGLCCKSCPSTKKQDDGHHIIERSVFTVEKSGAPQHLYLLVQVTSIFDEADQQTFMAGLDFPFHLEFHGVSYTLFSRGFWNGVHYWSKMLKNIGGISGVWLHDNRQNGGIARLISPNHSTIAGRAAHTSWVFYSRAWNHSEAKFVEESIAKIARDNEGAPGLMPFAHMGMLLSLSRNQTPPTGDVAASLDEEVAPETIPTIPAEEAAVPKANLTTSFATDVPADLKQKATGEFKIRLKVLKTTDHPKQPIEQDNFPTKPKEATESTIKQDNRQTKPKEATESTSNPSINKTTTIKPKRSGTRASTRKASQK</sequence>
<reference evidence="3" key="2">
    <citation type="journal article" date="2011" name="Proc. Natl. Acad. Sci. U.S.A.">
        <title>Obligate biotrophy features unraveled by the genomic analysis of rust fungi.</title>
        <authorList>
            <person name="Duplessis S."/>
            <person name="Cuomo C.A."/>
            <person name="Lin Y.-C."/>
            <person name="Aerts A."/>
            <person name="Tisserant E."/>
            <person name="Veneault-Fourrey C."/>
            <person name="Joly D.L."/>
            <person name="Hacquard S."/>
            <person name="Amselem J."/>
            <person name="Cantarel B.L."/>
            <person name="Chiu R."/>
            <person name="Coutinho P.M."/>
            <person name="Feau N."/>
            <person name="Field M."/>
            <person name="Frey P."/>
            <person name="Gelhaye E."/>
            <person name="Goldberg J."/>
            <person name="Grabherr M.G."/>
            <person name="Kodira C.D."/>
            <person name="Kohler A."/>
            <person name="Kuees U."/>
            <person name="Lindquist E.A."/>
            <person name="Lucas S.M."/>
            <person name="Mago R."/>
            <person name="Mauceli E."/>
            <person name="Morin E."/>
            <person name="Murat C."/>
            <person name="Pangilinan J.L."/>
            <person name="Park R."/>
            <person name="Pearson M."/>
            <person name="Quesneville H."/>
            <person name="Rouhier N."/>
            <person name="Sakthikumar S."/>
            <person name="Salamov A.A."/>
            <person name="Schmutz J."/>
            <person name="Selles B."/>
            <person name="Shapiro H."/>
            <person name="Tanguay P."/>
            <person name="Tuskan G.A."/>
            <person name="Henrissat B."/>
            <person name="Van de Peer Y."/>
            <person name="Rouze P."/>
            <person name="Ellis J.G."/>
            <person name="Dodds P.N."/>
            <person name="Schein J.E."/>
            <person name="Zhong S."/>
            <person name="Hamelin R.C."/>
            <person name="Grigoriev I.V."/>
            <person name="Szabo L.J."/>
            <person name="Martin F."/>
        </authorList>
    </citation>
    <scope>NUCLEOTIDE SEQUENCE [LARGE SCALE GENOMIC DNA]</scope>
    <source>
        <strain evidence="3">CRL 75-36-700-3 / race SCCL</strain>
    </source>
</reference>
<dbReference type="OrthoDB" id="2506845at2759"/>
<feature type="compositionally biased region" description="Basic and acidic residues" evidence="1">
    <location>
        <begin position="570"/>
        <end position="579"/>
    </location>
</feature>